<proteinExistence type="predicted"/>
<keyword evidence="3" id="KW-1185">Reference proteome</keyword>
<protein>
    <submittedName>
        <fullName evidence="2">Uncharacterized protein</fullName>
    </submittedName>
</protein>
<feature type="compositionally biased region" description="Polar residues" evidence="1">
    <location>
        <begin position="83"/>
        <end position="95"/>
    </location>
</feature>
<dbReference type="EMBL" id="JANPWB010000002">
    <property type="protein sequence ID" value="KAJ1208942.1"/>
    <property type="molecule type" value="Genomic_DNA"/>
</dbReference>
<comment type="caution">
    <text evidence="2">The sequence shown here is derived from an EMBL/GenBank/DDBJ whole genome shotgun (WGS) entry which is preliminary data.</text>
</comment>
<evidence type="ECO:0000313" key="2">
    <source>
        <dbReference type="EMBL" id="KAJ1208942.1"/>
    </source>
</evidence>
<feature type="region of interest" description="Disordered" evidence="1">
    <location>
        <begin position="1"/>
        <end position="278"/>
    </location>
</feature>
<feature type="compositionally biased region" description="Polar residues" evidence="1">
    <location>
        <begin position="218"/>
        <end position="227"/>
    </location>
</feature>
<name>A0AAV7W4Y0_PLEWA</name>
<evidence type="ECO:0000313" key="3">
    <source>
        <dbReference type="Proteomes" id="UP001066276"/>
    </source>
</evidence>
<reference evidence="2" key="1">
    <citation type="journal article" date="2022" name="bioRxiv">
        <title>Sequencing and chromosome-scale assembly of the giantPleurodeles waltlgenome.</title>
        <authorList>
            <person name="Brown T."/>
            <person name="Elewa A."/>
            <person name="Iarovenko S."/>
            <person name="Subramanian E."/>
            <person name="Araus A.J."/>
            <person name="Petzold A."/>
            <person name="Susuki M."/>
            <person name="Suzuki K.-i.T."/>
            <person name="Hayashi T."/>
            <person name="Toyoda A."/>
            <person name="Oliveira C."/>
            <person name="Osipova E."/>
            <person name="Leigh N.D."/>
            <person name="Simon A."/>
            <person name="Yun M.H."/>
        </authorList>
    </citation>
    <scope>NUCLEOTIDE SEQUENCE</scope>
    <source>
        <strain evidence="2">20211129_DDA</strain>
        <tissue evidence="2">Liver</tissue>
    </source>
</reference>
<accession>A0AAV7W4Y0</accession>
<gene>
    <name evidence="2" type="ORF">NDU88_004321</name>
</gene>
<dbReference type="AlphaFoldDB" id="A0AAV7W4Y0"/>
<sequence length="278" mass="28906">MGRKSPQLGPPTEGPKQCFFSLGRRWVGPLQPAAHGPPASQGFHHSEGTPQAPSKSGLPAAGPHLQSGKAALPRHTPPGNDAVPSQAQSRPTTSRGGAARRDHRCPPIQRRLLSLLSGPQGNSPPSPHTTSRGGHALYPRRTPPGSRELQRTAPSRARPSTSPQLHGGAWPDSTAEGPLQPAPPLTSCRWAPTAATRQPGAPSTPLRLRPGQTPAGPWSSTGSQGSGPASARPRGDPVRSHRPPGKKNASNDSEPGEINDFTTSPAERHTVTAILPAG</sequence>
<dbReference type="Proteomes" id="UP001066276">
    <property type="component" value="Chromosome 1_2"/>
</dbReference>
<organism evidence="2 3">
    <name type="scientific">Pleurodeles waltl</name>
    <name type="common">Iberian ribbed newt</name>
    <dbReference type="NCBI Taxonomy" id="8319"/>
    <lineage>
        <taxon>Eukaryota</taxon>
        <taxon>Metazoa</taxon>
        <taxon>Chordata</taxon>
        <taxon>Craniata</taxon>
        <taxon>Vertebrata</taxon>
        <taxon>Euteleostomi</taxon>
        <taxon>Amphibia</taxon>
        <taxon>Batrachia</taxon>
        <taxon>Caudata</taxon>
        <taxon>Salamandroidea</taxon>
        <taxon>Salamandridae</taxon>
        <taxon>Pleurodelinae</taxon>
        <taxon>Pleurodeles</taxon>
    </lineage>
</organism>
<evidence type="ECO:0000256" key="1">
    <source>
        <dbReference type="SAM" id="MobiDB-lite"/>
    </source>
</evidence>